<evidence type="ECO:0008006" key="5">
    <source>
        <dbReference type="Google" id="ProtNLM"/>
    </source>
</evidence>
<evidence type="ECO:0000259" key="1">
    <source>
        <dbReference type="Pfam" id="PF01968"/>
    </source>
</evidence>
<proteinExistence type="predicted"/>
<dbReference type="Pfam" id="PF19278">
    <property type="entry name" value="Hydant_A_C"/>
    <property type="match status" value="1"/>
</dbReference>
<name>A0A381SDI9_9ZZZZ</name>
<gene>
    <name evidence="4" type="ORF">METZ01_LOCUS54989</name>
</gene>
<protein>
    <recommendedName>
        <fullName evidence="5">Hydantoinase A/oxoprolinase domain-containing protein</fullName>
    </recommendedName>
</protein>
<accession>A0A381SDI9</accession>
<feature type="domain" description="Hydantoinase/oxoprolinase N-terminal" evidence="2">
    <location>
        <begin position="8"/>
        <end position="134"/>
    </location>
</feature>
<evidence type="ECO:0000259" key="2">
    <source>
        <dbReference type="Pfam" id="PF05378"/>
    </source>
</evidence>
<dbReference type="InterPro" id="IPR045079">
    <property type="entry name" value="Oxoprolinase-like"/>
</dbReference>
<dbReference type="InterPro" id="IPR049517">
    <property type="entry name" value="ACX-like_C"/>
</dbReference>
<evidence type="ECO:0000313" key="4">
    <source>
        <dbReference type="EMBL" id="SVA02135.1"/>
    </source>
</evidence>
<dbReference type="InterPro" id="IPR008040">
    <property type="entry name" value="Hydant_A_N"/>
</dbReference>
<dbReference type="AlphaFoldDB" id="A0A381SDI9"/>
<dbReference type="Pfam" id="PF05378">
    <property type="entry name" value="Hydant_A_N"/>
    <property type="match status" value="1"/>
</dbReference>
<dbReference type="EMBL" id="UINC01002973">
    <property type="protein sequence ID" value="SVA02135.1"/>
    <property type="molecule type" value="Genomic_DNA"/>
</dbReference>
<reference evidence="4" key="1">
    <citation type="submission" date="2018-05" db="EMBL/GenBank/DDBJ databases">
        <authorList>
            <person name="Lanie J.A."/>
            <person name="Ng W.-L."/>
            <person name="Kazmierczak K.M."/>
            <person name="Andrzejewski T.M."/>
            <person name="Davidsen T.M."/>
            <person name="Wayne K.J."/>
            <person name="Tettelin H."/>
            <person name="Glass J.I."/>
            <person name="Rusch D."/>
            <person name="Podicherti R."/>
            <person name="Tsui H.-C.T."/>
            <person name="Winkler M.E."/>
        </authorList>
    </citation>
    <scope>NUCLEOTIDE SEQUENCE</scope>
</reference>
<organism evidence="4">
    <name type="scientific">marine metagenome</name>
    <dbReference type="NCBI Taxonomy" id="408172"/>
    <lineage>
        <taxon>unclassified sequences</taxon>
        <taxon>metagenomes</taxon>
        <taxon>ecological metagenomes</taxon>
    </lineage>
</organism>
<feature type="domain" description="Hydantoinase A/oxoprolinase" evidence="1">
    <location>
        <begin position="156"/>
        <end position="457"/>
    </location>
</feature>
<feature type="domain" description="Acetophenone carboxylase-like C-terminal" evidence="3">
    <location>
        <begin position="497"/>
        <end position="647"/>
    </location>
</feature>
<dbReference type="PANTHER" id="PTHR11365:SF23">
    <property type="entry name" value="HYPOTHETICAL 5-OXOPROLINASE (EUROFUNG)-RELATED"/>
    <property type="match status" value="1"/>
</dbReference>
<dbReference type="InterPro" id="IPR002821">
    <property type="entry name" value="Hydantoinase_A"/>
</dbReference>
<dbReference type="SUPFAM" id="SSF53067">
    <property type="entry name" value="Actin-like ATPase domain"/>
    <property type="match status" value="1"/>
</dbReference>
<dbReference type="GO" id="GO:0017168">
    <property type="term" value="F:5-oxoprolinase (ATP-hydrolyzing) activity"/>
    <property type="evidence" value="ECO:0007669"/>
    <property type="project" value="TreeGrafter"/>
</dbReference>
<dbReference type="InterPro" id="IPR043129">
    <property type="entry name" value="ATPase_NBD"/>
</dbReference>
<dbReference type="PANTHER" id="PTHR11365">
    <property type="entry name" value="5-OXOPROLINASE RELATED"/>
    <property type="match status" value="1"/>
</dbReference>
<dbReference type="GO" id="GO:0005829">
    <property type="term" value="C:cytosol"/>
    <property type="evidence" value="ECO:0007669"/>
    <property type="project" value="TreeGrafter"/>
</dbReference>
<sequence length="656" mass="69683">MLGVNNEVDPDEIEHVVHATTVATNAIIEGKTAKTAFVTTEGFRDMLEIARQIRPSLYDLQFEKPKPLVPRQLCFEIPERLDAKGNVVTPLDEKALAQIVDQIAETGVTAIAVCLLHSYRNPDHEQKVGEAIKAKIPDVKLSLSSEIVPEFREYLRASTTVINSAVAPIVSTYLASIIEKLHSANINSELLVMQSNGGVYPAESASESPVFMVESGPAAGAVAAASIGSELGYPNVISFDMGGTTAKASLIRDGQPNITKDYSVGGAAQSGAGAFGGASGYPIRTPVVDLVEIGAGGGSIAWVDSGGALRVGPQSSGADPGPVCYGLGGKEPTITDANLILGRLDPNYFAGGEMTLDAVAANNAISEYCAEPLGLSIEAAAHGIVEIANTAMVNALRLVSVQRGHDPRDFILMGFGGAGPAHVVRLAEQAGIPQVLIPAEPGTTSALGLLVTDVRMESSATLIERSDQIELSKITNEFERLENSGRIAHSSAASASGEPIFERSIEMRYWGQSFELSVPVPDRKIIDADWMSELIESFHESHNTAYGFRADDEPVELVNLRLTTIGKIARPQLRKLDIISPNAKVAIKGKRPVYFGTDSSEGGVIHTTVYDRPKLPAGSVFNGPAIVEEPDCTTVIQPSWSVTVDDFGNLLIEHNQ</sequence>
<dbReference type="Pfam" id="PF01968">
    <property type="entry name" value="Hydantoinase_A"/>
    <property type="match status" value="1"/>
</dbReference>
<evidence type="ECO:0000259" key="3">
    <source>
        <dbReference type="Pfam" id="PF19278"/>
    </source>
</evidence>
<dbReference type="GO" id="GO:0006749">
    <property type="term" value="P:glutathione metabolic process"/>
    <property type="evidence" value="ECO:0007669"/>
    <property type="project" value="TreeGrafter"/>
</dbReference>